<accession>A0A5C4X8A6</accession>
<reference evidence="5 6" key="1">
    <citation type="submission" date="2019-06" db="EMBL/GenBank/DDBJ databases">
        <title>The draft genome of Rhizobium smilacinae PTYR-5.</title>
        <authorList>
            <person name="Liu L."/>
            <person name="Li L."/>
            <person name="Zhang X."/>
        </authorList>
    </citation>
    <scope>NUCLEOTIDE SEQUENCE [LARGE SCALE GENOMIC DNA]</scope>
    <source>
        <strain evidence="5 6">PTYR-5</strain>
    </source>
</reference>
<dbReference type="SMART" id="SM00342">
    <property type="entry name" value="HTH_ARAC"/>
    <property type="match status" value="1"/>
</dbReference>
<organism evidence="5 6">
    <name type="scientific">Aliirhizobium smilacinae</name>
    <dbReference type="NCBI Taxonomy" id="1395944"/>
    <lineage>
        <taxon>Bacteria</taxon>
        <taxon>Pseudomonadati</taxon>
        <taxon>Pseudomonadota</taxon>
        <taxon>Alphaproteobacteria</taxon>
        <taxon>Hyphomicrobiales</taxon>
        <taxon>Rhizobiaceae</taxon>
        <taxon>Aliirhizobium</taxon>
    </lineage>
</organism>
<dbReference type="InterPro" id="IPR020449">
    <property type="entry name" value="Tscrpt_reg_AraC-type_HTH"/>
</dbReference>
<comment type="caution">
    <text evidence="5">The sequence shown here is derived from an EMBL/GenBank/DDBJ whole genome shotgun (WGS) entry which is preliminary data.</text>
</comment>
<dbReference type="AlphaFoldDB" id="A0A5C4X8A6"/>
<keyword evidence="6" id="KW-1185">Reference proteome</keyword>
<evidence type="ECO:0000256" key="2">
    <source>
        <dbReference type="ARBA" id="ARBA00023125"/>
    </source>
</evidence>
<dbReference type="Gene3D" id="1.10.10.60">
    <property type="entry name" value="Homeodomain-like"/>
    <property type="match status" value="1"/>
</dbReference>
<dbReference type="InterPro" id="IPR018060">
    <property type="entry name" value="HTH_AraC"/>
</dbReference>
<keyword evidence="1" id="KW-0805">Transcription regulation</keyword>
<evidence type="ECO:0000256" key="3">
    <source>
        <dbReference type="ARBA" id="ARBA00023163"/>
    </source>
</evidence>
<dbReference type="PRINTS" id="PR00032">
    <property type="entry name" value="HTHARAC"/>
</dbReference>
<proteinExistence type="predicted"/>
<evidence type="ECO:0000259" key="4">
    <source>
        <dbReference type="PROSITE" id="PS01124"/>
    </source>
</evidence>
<evidence type="ECO:0000313" key="6">
    <source>
        <dbReference type="Proteomes" id="UP000311605"/>
    </source>
</evidence>
<dbReference type="OrthoDB" id="7363396at2"/>
<dbReference type="InterPro" id="IPR053142">
    <property type="entry name" value="PchR_regulatory_protein"/>
</dbReference>
<dbReference type="EMBL" id="VDMN01000015">
    <property type="protein sequence ID" value="TNM59527.1"/>
    <property type="molecule type" value="Genomic_DNA"/>
</dbReference>
<keyword evidence="3" id="KW-0804">Transcription</keyword>
<dbReference type="PANTHER" id="PTHR47893">
    <property type="entry name" value="REGULATORY PROTEIN PCHR"/>
    <property type="match status" value="1"/>
</dbReference>
<dbReference type="PROSITE" id="PS01124">
    <property type="entry name" value="HTH_ARAC_FAMILY_2"/>
    <property type="match status" value="1"/>
</dbReference>
<protein>
    <submittedName>
        <fullName evidence="5">Helix-turn-helix transcriptional regulator</fullName>
    </submittedName>
</protein>
<dbReference type="GO" id="GO:0003700">
    <property type="term" value="F:DNA-binding transcription factor activity"/>
    <property type="evidence" value="ECO:0007669"/>
    <property type="project" value="InterPro"/>
</dbReference>
<feature type="domain" description="HTH araC/xylS-type" evidence="4">
    <location>
        <begin position="226"/>
        <end position="324"/>
    </location>
</feature>
<sequence length="329" mass="35838">MNLRVEQRALAQSDQENIVVLGPSPADEGFSSVSTEGAYKILGVRPGLTISIFDMVIGADFVGRFSTEPCVAIDFLFEASGQGWLLGTAGEKLSSIPYRPGRIYIMAAPNGAVGFYDVPIGTRFKGLDIRVDITLWQKLGAGDILSSLDENHSLHMACGNGTWVGILPVPPQLLAVARALFDSAMVESDDLAFEARALDIINASIAAMRKAQPAVSIPSRDRRPLQRARDLMIAELARPWTLGELAREVGLTEKRLKSGFKGMYGFAVYTFLQEQRLLEARRLIEAGTVTVTQAALAVGYGNPSHFSQLFLRRFGIQPSKARQPVESKI</sequence>
<evidence type="ECO:0000256" key="1">
    <source>
        <dbReference type="ARBA" id="ARBA00023015"/>
    </source>
</evidence>
<name>A0A5C4X8A6_9HYPH</name>
<dbReference type="PANTHER" id="PTHR47893:SF1">
    <property type="entry name" value="REGULATORY PROTEIN PCHR"/>
    <property type="match status" value="1"/>
</dbReference>
<dbReference type="SUPFAM" id="SSF46689">
    <property type="entry name" value="Homeodomain-like"/>
    <property type="match status" value="2"/>
</dbReference>
<keyword evidence="2" id="KW-0238">DNA-binding</keyword>
<dbReference type="Proteomes" id="UP000311605">
    <property type="component" value="Unassembled WGS sequence"/>
</dbReference>
<evidence type="ECO:0000313" key="5">
    <source>
        <dbReference type="EMBL" id="TNM59527.1"/>
    </source>
</evidence>
<dbReference type="Pfam" id="PF12833">
    <property type="entry name" value="HTH_18"/>
    <property type="match status" value="1"/>
</dbReference>
<dbReference type="InterPro" id="IPR009057">
    <property type="entry name" value="Homeodomain-like_sf"/>
</dbReference>
<dbReference type="RefSeq" id="WP_139679599.1">
    <property type="nucleotide sequence ID" value="NZ_VDMN01000015.1"/>
</dbReference>
<gene>
    <name evidence="5" type="ORF">FHP24_28360</name>
</gene>
<dbReference type="GO" id="GO:0043565">
    <property type="term" value="F:sequence-specific DNA binding"/>
    <property type="evidence" value="ECO:0007669"/>
    <property type="project" value="InterPro"/>
</dbReference>